<keyword evidence="3" id="KW-1185">Reference proteome</keyword>
<organism evidence="2 3">
    <name type="scientific">Halomonas johnsoniae</name>
    <dbReference type="NCBI Taxonomy" id="502832"/>
    <lineage>
        <taxon>Bacteria</taxon>
        <taxon>Pseudomonadati</taxon>
        <taxon>Pseudomonadota</taxon>
        <taxon>Gammaproteobacteria</taxon>
        <taxon>Oceanospirillales</taxon>
        <taxon>Halomonadaceae</taxon>
        <taxon>Halomonas</taxon>
    </lineage>
</organism>
<evidence type="ECO:0000313" key="3">
    <source>
        <dbReference type="Proteomes" id="UP000647585"/>
    </source>
</evidence>
<evidence type="ECO:0000259" key="1">
    <source>
        <dbReference type="Pfam" id="PF10592"/>
    </source>
</evidence>
<accession>A0ABQ2WE67</accession>
<reference evidence="3" key="1">
    <citation type="journal article" date="2019" name="Int. J. Syst. Evol. Microbiol.">
        <title>The Global Catalogue of Microorganisms (GCM) 10K type strain sequencing project: providing services to taxonomists for standard genome sequencing and annotation.</title>
        <authorList>
            <consortium name="The Broad Institute Genomics Platform"/>
            <consortium name="The Broad Institute Genome Sequencing Center for Infectious Disease"/>
            <person name="Wu L."/>
            <person name="Ma J."/>
        </authorList>
    </citation>
    <scope>NUCLEOTIDE SEQUENCE [LARGE SCALE GENOMIC DNA]</scope>
    <source>
        <strain evidence="3">KCTC 22157</strain>
    </source>
</reference>
<sequence length="578" mass="65651">MDKITKSLIDTFSHQYEIESVSEATKFEHFSNFSIVSKLFRGSFELEDIHAGSGGDCGIDGVALVVNGRIIIDEDELRDVVDTSSHLDADVTFIQTKTSSSFDGSSIGSFIHGVKDFLSDDPQLVQNDKIRKMKDIWESAISMSSYMINRRPICRLYYVCTGKWQNDQNLKAIISSGKAEIENIGLFEEVSIEPLGASEIQRLFHETKNKLSSTINFQSRITLPDIEGVQEAYLGILPFQEYVKLIQDENSTIYSIFDDNVRDFQGSNAVNKKIKGTLEDKKFDLFCVLNNGITIVASALTPAANRFTIRDYQVVNGCQTSHVLHECQNIEGIDGVYVPIKIVVTDNDEIKTAITLATNSQTEVKTEQLEALNMFQKKLELYYNAERKIFPLYYERRSQQYNSDAGIKKTQVVSIPMQIKSFASMFLNSPHLVSGYYGTIVKRFSGLIFNEEHKYSPYYVSALSYYRIEQFFRSGNLKSEYKKARFHLLYIVRLLATGESLPPFNSNKIESVCEEFKKALVDESRALLLFQKAQEIFELSGLELVKKQYKSESETELLLTAYRVHNNSMQPTTTASND</sequence>
<proteinExistence type="predicted"/>
<protein>
    <recommendedName>
        <fullName evidence="1">Abortive phage infection protein C-terminal domain-containing protein</fullName>
    </recommendedName>
</protein>
<name>A0ABQ2WE67_9GAMM</name>
<dbReference type="InterPro" id="IPR018891">
    <property type="entry name" value="AIPR_C"/>
</dbReference>
<comment type="caution">
    <text evidence="2">The sequence shown here is derived from an EMBL/GenBank/DDBJ whole genome shotgun (WGS) entry which is preliminary data.</text>
</comment>
<feature type="domain" description="Abortive phage infection protein C-terminal" evidence="1">
    <location>
        <begin position="257"/>
        <end position="489"/>
    </location>
</feature>
<evidence type="ECO:0000313" key="2">
    <source>
        <dbReference type="EMBL" id="GGW47658.1"/>
    </source>
</evidence>
<dbReference type="EMBL" id="BMXO01000001">
    <property type="protein sequence ID" value="GGW47658.1"/>
    <property type="molecule type" value="Genomic_DNA"/>
</dbReference>
<dbReference type="RefSeq" id="WP_193460933.1">
    <property type="nucleotide sequence ID" value="NZ_BMXO01000001.1"/>
</dbReference>
<dbReference type="Pfam" id="PF10592">
    <property type="entry name" value="AIPR"/>
    <property type="match status" value="1"/>
</dbReference>
<gene>
    <name evidence="2" type="ORF">GCM10007158_05880</name>
</gene>
<dbReference type="Proteomes" id="UP000647585">
    <property type="component" value="Unassembled WGS sequence"/>
</dbReference>